<dbReference type="Proteomes" id="UP000501690">
    <property type="component" value="Linkage Group LG6"/>
</dbReference>
<evidence type="ECO:0000313" key="2">
    <source>
        <dbReference type="Proteomes" id="UP000501690"/>
    </source>
</evidence>
<reference evidence="1 2" key="1">
    <citation type="submission" date="2019-04" db="EMBL/GenBank/DDBJ databases">
        <title>An improved genome assembly and genetic linkage map for asparagus bean, Vigna unguiculata ssp. sesquipedialis.</title>
        <authorList>
            <person name="Xia Q."/>
            <person name="Zhang R."/>
            <person name="Dong Y."/>
        </authorList>
    </citation>
    <scope>NUCLEOTIDE SEQUENCE [LARGE SCALE GENOMIC DNA]</scope>
    <source>
        <tissue evidence="1">Leaf</tissue>
    </source>
</reference>
<gene>
    <name evidence="1" type="ORF">DEO72_LG6g1554</name>
</gene>
<organism evidence="1 2">
    <name type="scientific">Vigna unguiculata</name>
    <name type="common">Cowpea</name>
    <dbReference type="NCBI Taxonomy" id="3917"/>
    <lineage>
        <taxon>Eukaryota</taxon>
        <taxon>Viridiplantae</taxon>
        <taxon>Streptophyta</taxon>
        <taxon>Embryophyta</taxon>
        <taxon>Tracheophyta</taxon>
        <taxon>Spermatophyta</taxon>
        <taxon>Magnoliopsida</taxon>
        <taxon>eudicotyledons</taxon>
        <taxon>Gunneridae</taxon>
        <taxon>Pentapetalae</taxon>
        <taxon>rosids</taxon>
        <taxon>fabids</taxon>
        <taxon>Fabales</taxon>
        <taxon>Fabaceae</taxon>
        <taxon>Papilionoideae</taxon>
        <taxon>50 kb inversion clade</taxon>
        <taxon>NPAAA clade</taxon>
        <taxon>indigoferoid/millettioid clade</taxon>
        <taxon>Phaseoleae</taxon>
        <taxon>Vigna</taxon>
    </lineage>
</organism>
<proteinExistence type="predicted"/>
<dbReference type="EMBL" id="CP039350">
    <property type="protein sequence ID" value="QCD96844.1"/>
    <property type="molecule type" value="Genomic_DNA"/>
</dbReference>
<name>A0A4D6MAK6_VIGUN</name>
<evidence type="ECO:0000313" key="1">
    <source>
        <dbReference type="EMBL" id="QCD96844.1"/>
    </source>
</evidence>
<accession>A0A4D6MAK6</accession>
<dbReference type="AlphaFoldDB" id="A0A4D6MAK6"/>
<sequence>MAIRRVFGKRHFYENVDANDVRFDVNKDVVDRVLIDEVESSLEGDGEKEAV</sequence>
<protein>
    <submittedName>
        <fullName evidence="1">Uncharacterized protein</fullName>
    </submittedName>
</protein>
<keyword evidence="2" id="KW-1185">Reference proteome</keyword>